<dbReference type="AlphaFoldDB" id="A0A255Z6M4"/>
<dbReference type="EMBL" id="NOXU01000017">
    <property type="protein sequence ID" value="OYQ37197.1"/>
    <property type="molecule type" value="Genomic_DNA"/>
</dbReference>
<organism evidence="3 4">
    <name type="scientific">Niveispirillum lacus</name>
    <dbReference type="NCBI Taxonomy" id="1981099"/>
    <lineage>
        <taxon>Bacteria</taxon>
        <taxon>Pseudomonadati</taxon>
        <taxon>Pseudomonadota</taxon>
        <taxon>Alphaproteobacteria</taxon>
        <taxon>Rhodospirillales</taxon>
        <taxon>Azospirillaceae</taxon>
        <taxon>Niveispirillum</taxon>
    </lineage>
</organism>
<name>A0A255Z6M4_9PROT</name>
<dbReference type="InterPro" id="IPR037053">
    <property type="entry name" value="Phage_tail_collar_dom_sf"/>
</dbReference>
<sequence>MGEIALFAFNNTPTGWLPCEGQPLQVQQNTALYALLGSIYGGNGSTIFNLPDLRGRTAVNFGLMTDTTRILPQGQTLTQGSRGGTETVTLSLTQVPGHTHGFVFSPTNANLSQAIVNAVPGPIQRASATPTTAPNPSPAYAPPGALTPLNNDSMTSVGGNQAHENRQPFLALQYCICTVGIFPMRN</sequence>
<feature type="domain" description="Phage tail collar" evidence="2">
    <location>
        <begin position="2"/>
        <end position="57"/>
    </location>
</feature>
<gene>
    <name evidence="3" type="ORF">CHU95_02200</name>
</gene>
<proteinExistence type="predicted"/>
<evidence type="ECO:0000313" key="3">
    <source>
        <dbReference type="EMBL" id="OYQ37197.1"/>
    </source>
</evidence>
<dbReference type="OrthoDB" id="9810174at2"/>
<dbReference type="InterPro" id="IPR011083">
    <property type="entry name" value="Phage_tail_collar_dom"/>
</dbReference>
<dbReference type="Proteomes" id="UP000216998">
    <property type="component" value="Unassembled WGS sequence"/>
</dbReference>
<evidence type="ECO:0000313" key="4">
    <source>
        <dbReference type="Proteomes" id="UP000216998"/>
    </source>
</evidence>
<comment type="caution">
    <text evidence="3">The sequence shown here is derived from an EMBL/GenBank/DDBJ whole genome shotgun (WGS) entry which is preliminary data.</text>
</comment>
<reference evidence="3 4" key="1">
    <citation type="submission" date="2017-07" db="EMBL/GenBank/DDBJ databases">
        <title>Niveispirillum cyanobacteriorum sp. nov., isolated from cyanobacterial aggregates in a eutrophic lake.</title>
        <authorList>
            <person name="Cai H."/>
        </authorList>
    </citation>
    <scope>NUCLEOTIDE SEQUENCE [LARGE SCALE GENOMIC DNA]</scope>
    <source>
        <strain evidence="4">TH1-14</strain>
    </source>
</reference>
<dbReference type="Pfam" id="PF07484">
    <property type="entry name" value="Collar"/>
    <property type="match status" value="1"/>
</dbReference>
<feature type="region of interest" description="Disordered" evidence="1">
    <location>
        <begin position="125"/>
        <end position="144"/>
    </location>
</feature>
<evidence type="ECO:0000259" key="2">
    <source>
        <dbReference type="Pfam" id="PF07484"/>
    </source>
</evidence>
<accession>A0A255Z6M4</accession>
<evidence type="ECO:0000256" key="1">
    <source>
        <dbReference type="SAM" id="MobiDB-lite"/>
    </source>
</evidence>
<protein>
    <recommendedName>
        <fullName evidence="2">Phage tail collar domain-containing protein</fullName>
    </recommendedName>
</protein>
<dbReference type="Gene3D" id="3.90.1340.10">
    <property type="entry name" value="Phage tail collar domain"/>
    <property type="match status" value="1"/>
</dbReference>
<keyword evidence="4" id="KW-1185">Reference proteome</keyword>
<dbReference type="SUPFAM" id="SSF88874">
    <property type="entry name" value="Receptor-binding domain of short tail fibre protein gp12"/>
    <property type="match status" value="1"/>
</dbReference>